<evidence type="ECO:0000313" key="18">
    <source>
        <dbReference type="EMBL" id="KAB0799056.1"/>
    </source>
</evidence>
<evidence type="ECO:0000256" key="15">
    <source>
        <dbReference type="PROSITE-ProRule" id="PRU00176"/>
    </source>
</evidence>
<comment type="cofactor">
    <cofactor evidence="1">
        <name>Mn(2+)</name>
        <dbReference type="ChEBI" id="CHEBI:29035"/>
    </cofactor>
</comment>
<dbReference type="InterPro" id="IPR054708">
    <property type="entry name" value="MTPAP-like_central"/>
</dbReference>
<protein>
    <recommendedName>
        <fullName evidence="4">Speckle targeted PIP5K1A-regulated poly(A) polymerase</fullName>
        <ecNumber evidence="3">2.7.7.52</ecNumber>
    </recommendedName>
    <alternativeName>
        <fullName evidence="10">RNA-binding motif protein 21</fullName>
    </alternativeName>
    <alternativeName>
        <fullName evidence="11">U6 snRNA-specific terminal uridylyltransferase 1</fullName>
    </alternativeName>
</protein>
<dbReference type="InterPro" id="IPR012677">
    <property type="entry name" value="Nucleotide-bd_a/b_plait_sf"/>
</dbReference>
<evidence type="ECO:0000256" key="4">
    <source>
        <dbReference type="ARBA" id="ARBA00021679"/>
    </source>
</evidence>
<evidence type="ECO:0000259" key="16">
    <source>
        <dbReference type="PROSITE" id="PS50102"/>
    </source>
</evidence>
<evidence type="ECO:0000256" key="11">
    <source>
        <dbReference type="ARBA" id="ARBA00033036"/>
    </source>
</evidence>
<evidence type="ECO:0000256" key="9">
    <source>
        <dbReference type="ARBA" id="ARBA00022884"/>
    </source>
</evidence>
<feature type="domain" description="RRM" evidence="16">
    <location>
        <begin position="54"/>
        <end position="132"/>
    </location>
</feature>
<proteinExistence type="predicted"/>
<evidence type="ECO:0000256" key="6">
    <source>
        <dbReference type="ARBA" id="ARBA00022695"/>
    </source>
</evidence>
<evidence type="ECO:0000256" key="12">
    <source>
        <dbReference type="ARBA" id="ARBA00045789"/>
    </source>
</evidence>
<comment type="catalytic activity">
    <reaction evidence="14">
        <text>RNA(n) + UTP = RNA(n)-3'-uridine ribonucleotide + diphosphate</text>
        <dbReference type="Rhea" id="RHEA:14785"/>
        <dbReference type="Rhea" id="RHEA-COMP:14527"/>
        <dbReference type="Rhea" id="RHEA-COMP:17348"/>
        <dbReference type="ChEBI" id="CHEBI:33019"/>
        <dbReference type="ChEBI" id="CHEBI:46398"/>
        <dbReference type="ChEBI" id="CHEBI:140395"/>
        <dbReference type="ChEBI" id="CHEBI:173116"/>
        <dbReference type="EC" id="2.7.7.52"/>
    </reaction>
</comment>
<dbReference type="PROSITE" id="PS50102">
    <property type="entry name" value="RRM"/>
    <property type="match status" value="1"/>
</dbReference>
<dbReference type="SUPFAM" id="SSF81631">
    <property type="entry name" value="PAP/OAS1 substrate-binding domain"/>
    <property type="match status" value="1"/>
</dbReference>
<dbReference type="CDD" id="cd05402">
    <property type="entry name" value="NT_PAP_TUTase"/>
    <property type="match status" value="1"/>
</dbReference>
<reference evidence="18" key="3">
    <citation type="submission" date="2019-08" db="EMBL/GenBank/DDBJ databases">
        <authorList>
            <consortium name="Photinus pyralis genome working group"/>
            <person name="Fallon T.R."/>
            <person name="Sander Lower S.E."/>
            <person name="Weng J.-K."/>
        </authorList>
    </citation>
    <scope>NUCLEOTIDE SEQUENCE</scope>
    <source>
        <strain evidence="18">1611_PpyrPB1</strain>
        <tissue evidence="18">Whole body</tissue>
    </source>
</reference>
<dbReference type="GO" id="GO:0003723">
    <property type="term" value="F:RNA binding"/>
    <property type="evidence" value="ECO:0007669"/>
    <property type="project" value="UniProtKB-UniRule"/>
</dbReference>
<dbReference type="AlphaFoldDB" id="A0A1Y1K423"/>
<dbReference type="Gene3D" id="3.30.70.330">
    <property type="match status" value="1"/>
</dbReference>
<comment type="function">
    <text evidence="12">Poly(A) polymerase that creates the 3'-poly(A) tail of specific pre-mRNAs. Localizes to nuclear speckles together with PIP5K1A and mediates polyadenylation of a select set of mRNAs, such as HMOX1. In addition to polyadenylation, it is also required for the 3'-end cleavage of pre-mRNAs: binds to the 3'UTR of targeted pre-mRNAs and promotes the recruitment and assembly of the CPSF complex on the 3'UTR of pre-mRNAs. In addition to adenylyltransferase activity, also has uridylyltransferase activity. However, the ATP ratio is higher than UTP in cells, suggesting that it functions primarily as a poly(A) polymerase. Acts as a specific terminal uridylyltransferase for U6 snRNA in vitro: responsible for a controlled elongation reaction that results in the restoration of the four 3'-terminal UMP-residues found in newly transcribed U6 snRNA. Not involved in replication-dependent histone mRNA degradation.</text>
</comment>
<dbReference type="PANTHER" id="PTHR12271">
    <property type="entry name" value="POLY A POLYMERASE CID PAP -RELATED"/>
    <property type="match status" value="1"/>
</dbReference>
<gene>
    <name evidence="18" type="ORF">PPYR_06936</name>
</gene>
<reference evidence="18 19" key="2">
    <citation type="journal article" date="2018" name="Elife">
        <title>Firefly genomes illuminate parallel origins of bioluminescence in beetles.</title>
        <authorList>
            <person name="Fallon T.R."/>
            <person name="Lower S.E."/>
            <person name="Chang C.H."/>
            <person name="Bessho-Uehara M."/>
            <person name="Martin G.J."/>
            <person name="Bewick A.J."/>
            <person name="Behringer M."/>
            <person name="Debat H.J."/>
            <person name="Wong I."/>
            <person name="Day J.C."/>
            <person name="Suvorov A."/>
            <person name="Silva C.J."/>
            <person name="Stanger-Hall K.F."/>
            <person name="Hall D.W."/>
            <person name="Schmitz R.J."/>
            <person name="Nelson D.R."/>
            <person name="Lewis S.M."/>
            <person name="Shigenobu S."/>
            <person name="Bybee S.M."/>
            <person name="Larracuente A.M."/>
            <person name="Oba Y."/>
            <person name="Weng J.K."/>
        </authorList>
    </citation>
    <scope>NUCLEOTIDE SEQUENCE [LARGE SCALE GENOMIC DNA]</scope>
    <source>
        <strain evidence="18">1611_PpyrPB1</strain>
        <tissue evidence="18">Whole body</tissue>
    </source>
</reference>
<evidence type="ECO:0000256" key="7">
    <source>
        <dbReference type="ARBA" id="ARBA00022723"/>
    </source>
</evidence>
<dbReference type="Proteomes" id="UP000327044">
    <property type="component" value="Unassembled WGS sequence"/>
</dbReference>
<evidence type="ECO:0000256" key="13">
    <source>
        <dbReference type="ARBA" id="ARBA00046411"/>
    </source>
</evidence>
<dbReference type="EC" id="2.7.7.52" evidence="3"/>
<dbReference type="EMBL" id="GEZM01093720">
    <property type="protein sequence ID" value="JAV56163.1"/>
    <property type="molecule type" value="Transcribed_RNA"/>
</dbReference>
<keyword evidence="6" id="KW-0548">Nucleotidyltransferase</keyword>
<organism evidence="17">
    <name type="scientific">Photinus pyralis</name>
    <name type="common">Common eastern firefly</name>
    <name type="synonym">Lampyris pyralis</name>
    <dbReference type="NCBI Taxonomy" id="7054"/>
    <lineage>
        <taxon>Eukaryota</taxon>
        <taxon>Metazoa</taxon>
        <taxon>Ecdysozoa</taxon>
        <taxon>Arthropoda</taxon>
        <taxon>Hexapoda</taxon>
        <taxon>Insecta</taxon>
        <taxon>Pterygota</taxon>
        <taxon>Neoptera</taxon>
        <taxon>Endopterygota</taxon>
        <taxon>Coleoptera</taxon>
        <taxon>Polyphaga</taxon>
        <taxon>Elateriformia</taxon>
        <taxon>Elateroidea</taxon>
        <taxon>Lampyridae</taxon>
        <taxon>Lampyrinae</taxon>
        <taxon>Photinus</taxon>
    </lineage>
</organism>
<dbReference type="GO" id="GO:0031123">
    <property type="term" value="P:RNA 3'-end processing"/>
    <property type="evidence" value="ECO:0007669"/>
    <property type="project" value="TreeGrafter"/>
</dbReference>
<dbReference type="Pfam" id="PF22600">
    <property type="entry name" value="MTPAP-like_central"/>
    <property type="match status" value="1"/>
</dbReference>
<dbReference type="SUPFAM" id="SSF81301">
    <property type="entry name" value="Nucleotidyltransferase"/>
    <property type="match status" value="1"/>
</dbReference>
<dbReference type="SUPFAM" id="SSF57667">
    <property type="entry name" value="beta-beta-alpha zinc fingers"/>
    <property type="match status" value="1"/>
</dbReference>
<dbReference type="Pfam" id="PF00076">
    <property type="entry name" value="RRM_1"/>
    <property type="match status" value="1"/>
</dbReference>
<dbReference type="GO" id="GO:0046872">
    <property type="term" value="F:metal ion binding"/>
    <property type="evidence" value="ECO:0007669"/>
    <property type="project" value="UniProtKB-KW"/>
</dbReference>
<dbReference type="InterPro" id="IPR036236">
    <property type="entry name" value="Znf_C2H2_sf"/>
</dbReference>
<dbReference type="InterPro" id="IPR035979">
    <property type="entry name" value="RBD_domain_sf"/>
</dbReference>
<accession>A0A1Y1K423</accession>
<evidence type="ECO:0000256" key="3">
    <source>
        <dbReference type="ARBA" id="ARBA00012472"/>
    </source>
</evidence>
<dbReference type="PANTHER" id="PTHR12271:SF127">
    <property type="entry name" value="SPECKLE TARGETED PIP5K1A-REGULATED POLY(A) POLYMERASE"/>
    <property type="match status" value="1"/>
</dbReference>
<evidence type="ECO:0000256" key="8">
    <source>
        <dbReference type="ARBA" id="ARBA00022842"/>
    </source>
</evidence>
<keyword evidence="19" id="KW-1185">Reference proteome</keyword>
<keyword evidence="9 15" id="KW-0694">RNA-binding</keyword>
<dbReference type="InterPro" id="IPR002058">
    <property type="entry name" value="PAP_assoc"/>
</dbReference>
<name>A0A1Y1K423_PHOPY</name>
<evidence type="ECO:0000256" key="2">
    <source>
        <dbReference type="ARBA" id="ARBA00001946"/>
    </source>
</evidence>
<evidence type="ECO:0000256" key="10">
    <source>
        <dbReference type="ARBA" id="ARBA00030790"/>
    </source>
</evidence>
<dbReference type="InterPro" id="IPR043519">
    <property type="entry name" value="NT_sf"/>
</dbReference>
<dbReference type="Pfam" id="PF03828">
    <property type="entry name" value="PAP_assoc"/>
    <property type="match status" value="1"/>
</dbReference>
<keyword evidence="5" id="KW-0808">Transferase</keyword>
<dbReference type="Gene3D" id="1.10.1410.10">
    <property type="match status" value="1"/>
</dbReference>
<evidence type="ECO:0000256" key="1">
    <source>
        <dbReference type="ARBA" id="ARBA00001936"/>
    </source>
</evidence>
<keyword evidence="8" id="KW-0460">Magnesium</keyword>
<dbReference type="InterPro" id="IPR000504">
    <property type="entry name" value="RRM_dom"/>
</dbReference>
<evidence type="ECO:0000256" key="14">
    <source>
        <dbReference type="ARBA" id="ARBA00049105"/>
    </source>
</evidence>
<dbReference type="GO" id="GO:0050265">
    <property type="term" value="F:RNA uridylyltransferase activity"/>
    <property type="evidence" value="ECO:0007669"/>
    <property type="project" value="UniProtKB-EC"/>
</dbReference>
<dbReference type="EMBL" id="VVIM01000005">
    <property type="protein sequence ID" value="KAB0799056.1"/>
    <property type="molecule type" value="Genomic_DNA"/>
</dbReference>
<evidence type="ECO:0000313" key="19">
    <source>
        <dbReference type="Proteomes" id="UP000327044"/>
    </source>
</evidence>
<evidence type="ECO:0000256" key="5">
    <source>
        <dbReference type="ARBA" id="ARBA00022679"/>
    </source>
</evidence>
<reference evidence="17" key="1">
    <citation type="journal article" date="2016" name="Sci. Rep.">
        <title>Molecular characterization of firefly nuptial gifts: a multi-omics approach sheds light on postcopulatory sexual selection.</title>
        <authorList>
            <person name="Al-Wathiqui N."/>
            <person name="Fallon T.R."/>
            <person name="South A."/>
            <person name="Weng J.K."/>
            <person name="Lewis S.M."/>
        </authorList>
    </citation>
    <scope>NUCLEOTIDE SEQUENCE</scope>
</reference>
<dbReference type="SUPFAM" id="SSF54928">
    <property type="entry name" value="RNA-binding domain, RBD"/>
    <property type="match status" value="1"/>
</dbReference>
<dbReference type="Gene3D" id="3.30.160.60">
    <property type="entry name" value="Classic Zinc Finger"/>
    <property type="match status" value="1"/>
</dbReference>
<sequence length="707" mass="81137">MDVQEDKKVEHNKIVCELCKVVVLNEHQRSEHIMGKKHQLALHQATVLETKEKCGIYVRGFPVTATLDELKLFLSKYGEIVDGFMADNNMFAIIQFKEVTSVQTILQQKEIKFQKQGLVVQKRNIKKKKDPPAELQQWENVESINKYLESIHNLDDQIKALVNILQPNWFIMGTKYDKLCRDIQTHLHEIFPNCIAYPFGSTVSGLSFPSSDVDIYVKVFMVNGSVPNGNLASAYVNMSKKLLQNYPRVFSHVLAIPRANTPIVKCIHNPTRLSCDFNFKNMLGVCNTYMIKHYLAVDTKLSSLMIVLKYWAKVHDLTGRGGKFSNYSLIILFLFYLQVHQHLPCVATVQAISKAVNMQEGWNGGFSAVSKFACKSLANLSSAQILQGFFQYYANFDYALHVICPYLGVVLLKTDFLRPDLLSDKFVLYKANIPTLPPLKIESSICIQDPFQHNHNLSGALHSRFVEDFVNLCKVGALICKNESNNSALYQLFTYACELTATDKFASPNEYQFSLTMDSNCILHLNQLTDSNEEDLTEKTQKMKTAWHELANTFILEFLTKIMKFNVQLKTEDDHFKCRRLDEQNDIHDTVKIETVTYHCTGYFNLWDARKSILKDMNIDPSLGILEKQIQVSEYMSNLYKGQKVTNTILEFDLSAVAEVNPVQLSCTIIKRKALSHNFITFRLFVCRNIHSWFEKYCKELDQNVNK</sequence>
<dbReference type="GO" id="GO:1990817">
    <property type="term" value="F:poly(A) RNA polymerase activity"/>
    <property type="evidence" value="ECO:0007669"/>
    <property type="project" value="TreeGrafter"/>
</dbReference>
<dbReference type="OrthoDB" id="407432at2759"/>
<keyword evidence="7" id="KW-0479">Metal-binding</keyword>
<comment type="cofactor">
    <cofactor evidence="2">
        <name>Mg(2+)</name>
        <dbReference type="ChEBI" id="CHEBI:18420"/>
    </cofactor>
</comment>
<comment type="subunit">
    <text evidence="13">Associates with the cleavage and polyadenylation specificity factor (CPSF) complex. Interacts with CPSF1 and CPSF3; the interaction is direct. Interacts with PIP5K1A.</text>
</comment>
<evidence type="ECO:0000313" key="17">
    <source>
        <dbReference type="EMBL" id="JAV56163.1"/>
    </source>
</evidence>
<dbReference type="Gene3D" id="3.30.460.10">
    <property type="entry name" value="Beta Polymerase, domain 2"/>
    <property type="match status" value="1"/>
</dbReference>
<dbReference type="InParanoid" id="A0A1Y1K423"/>
<dbReference type="SMART" id="SM00360">
    <property type="entry name" value="RRM"/>
    <property type="match status" value="1"/>
</dbReference>